<reference evidence="11" key="1">
    <citation type="submission" date="2019-09" db="EMBL/GenBank/DDBJ databases">
        <title>Draft genome information of white flower Hibiscus syriacus.</title>
        <authorList>
            <person name="Kim Y.-M."/>
        </authorList>
    </citation>
    <scope>NUCLEOTIDE SEQUENCE [LARGE SCALE GENOMIC DNA]</scope>
    <source>
        <strain evidence="11">YM2019G1</strain>
    </source>
</reference>
<feature type="compositionally biased region" description="Polar residues" evidence="9">
    <location>
        <begin position="132"/>
        <end position="143"/>
    </location>
</feature>
<evidence type="ECO:0000256" key="2">
    <source>
        <dbReference type="ARBA" id="ARBA00022527"/>
    </source>
</evidence>
<evidence type="ECO:0000256" key="7">
    <source>
        <dbReference type="ARBA" id="ARBA00047899"/>
    </source>
</evidence>
<evidence type="ECO:0000259" key="10">
    <source>
        <dbReference type="PROSITE" id="PS50011"/>
    </source>
</evidence>
<dbReference type="PANTHER" id="PTHR43671">
    <property type="entry name" value="SERINE/THREONINE-PROTEIN KINASE NEK"/>
    <property type="match status" value="1"/>
</dbReference>
<feature type="region of interest" description="Disordered" evidence="9">
    <location>
        <begin position="59"/>
        <end position="149"/>
    </location>
</feature>
<keyword evidence="4" id="KW-0547">Nucleotide-binding</keyword>
<dbReference type="EC" id="2.7.11.1" evidence="1"/>
<keyword evidence="6" id="KW-0067">ATP-binding</keyword>
<dbReference type="PANTHER" id="PTHR43671:SF98">
    <property type="entry name" value="SERINE_THREONINE-PROTEIN KINASE NEK11"/>
    <property type="match status" value="1"/>
</dbReference>
<dbReference type="GO" id="GO:0007017">
    <property type="term" value="P:microtubule-based process"/>
    <property type="evidence" value="ECO:0007669"/>
    <property type="project" value="TreeGrafter"/>
</dbReference>
<evidence type="ECO:0000313" key="12">
    <source>
        <dbReference type="Proteomes" id="UP000436088"/>
    </source>
</evidence>
<evidence type="ECO:0000256" key="5">
    <source>
        <dbReference type="ARBA" id="ARBA00022777"/>
    </source>
</evidence>
<keyword evidence="2" id="KW-0723">Serine/threonine-protein kinase</keyword>
<evidence type="ECO:0000256" key="3">
    <source>
        <dbReference type="ARBA" id="ARBA00022679"/>
    </source>
</evidence>
<protein>
    <recommendedName>
        <fullName evidence="1">non-specific serine/threonine protein kinase</fullName>
        <ecNumber evidence="1">2.7.11.1</ecNumber>
    </recommendedName>
</protein>
<comment type="catalytic activity">
    <reaction evidence="8">
        <text>L-seryl-[protein] + ATP = O-phospho-L-seryl-[protein] + ADP + H(+)</text>
        <dbReference type="Rhea" id="RHEA:17989"/>
        <dbReference type="Rhea" id="RHEA-COMP:9863"/>
        <dbReference type="Rhea" id="RHEA-COMP:11604"/>
        <dbReference type="ChEBI" id="CHEBI:15378"/>
        <dbReference type="ChEBI" id="CHEBI:29999"/>
        <dbReference type="ChEBI" id="CHEBI:30616"/>
        <dbReference type="ChEBI" id="CHEBI:83421"/>
        <dbReference type="ChEBI" id="CHEBI:456216"/>
        <dbReference type="EC" id="2.7.11.1"/>
    </reaction>
</comment>
<sequence length="485" mass="54082">MAGLISKINRSAIGPLPSCYSPSLKTFIKGMLRKNPERRPSASELLKHPYLQPHVDQYRPKKWMSQNSNSSCSDQDSLLSNDRNTSTVVSDANNEIINTDSKDGTEQHLPHDEEEGPTIFTCKADEKGMTKPYNSERGSNVQSKEPKLSKCCKKDTRIKSFEAPAHFSSMKERAHDHEIISHVNSLESYPPYSSPALKSVSCLTEESDPTQDLPHFSSVDAKGSLSAPLGLPGMISEEISVPKDDTAKRTITRDDVPLFRTSSRDDAPTCSPNTGEDCPVSRPSVKDETVASRPNRRPDMMLHSHISSTSSGDDKFTRDNGLNFHNQTTEKPIETSRPPAYNKFIHVIRHSSFRVGSDQPIMEKAEMGINNVDVGKHVNVVTDELDMRNMTSSEIWFTRTCKPQLFCARRGDTSKGNFDVKSFRQRAEALEGLLELSAELLQQNRLEELAVVLKPFGKDKVSPRETAIWLAKSLKGMMIDDSGRS</sequence>
<dbReference type="InterPro" id="IPR000719">
    <property type="entry name" value="Prot_kinase_dom"/>
</dbReference>
<feature type="compositionally biased region" description="Basic and acidic residues" evidence="9">
    <location>
        <begin position="100"/>
        <end position="111"/>
    </location>
</feature>
<evidence type="ECO:0000256" key="1">
    <source>
        <dbReference type="ARBA" id="ARBA00012513"/>
    </source>
</evidence>
<dbReference type="PROSITE" id="PS50011">
    <property type="entry name" value="PROTEIN_KINASE_DOM"/>
    <property type="match status" value="1"/>
</dbReference>
<feature type="domain" description="Protein kinase" evidence="10">
    <location>
        <begin position="1"/>
        <end position="51"/>
    </location>
</feature>
<dbReference type="AlphaFoldDB" id="A0A6A2Z6J4"/>
<keyword evidence="5" id="KW-0418">Kinase</keyword>
<dbReference type="GO" id="GO:0004674">
    <property type="term" value="F:protein serine/threonine kinase activity"/>
    <property type="evidence" value="ECO:0007669"/>
    <property type="project" value="UniProtKB-KW"/>
</dbReference>
<dbReference type="Proteomes" id="UP000436088">
    <property type="component" value="Unassembled WGS sequence"/>
</dbReference>
<feature type="compositionally biased region" description="Low complexity" evidence="9">
    <location>
        <begin position="65"/>
        <end position="82"/>
    </location>
</feature>
<evidence type="ECO:0000256" key="6">
    <source>
        <dbReference type="ARBA" id="ARBA00022840"/>
    </source>
</evidence>
<proteinExistence type="predicted"/>
<dbReference type="GO" id="GO:0055028">
    <property type="term" value="C:cortical microtubule"/>
    <property type="evidence" value="ECO:0007669"/>
    <property type="project" value="TreeGrafter"/>
</dbReference>
<keyword evidence="3" id="KW-0808">Transferase</keyword>
<feature type="compositionally biased region" description="Polar residues" evidence="9">
    <location>
        <begin position="83"/>
        <end position="99"/>
    </location>
</feature>
<gene>
    <name evidence="11" type="ORF">F3Y22_tig00111022pilonHSYRG00276</name>
</gene>
<evidence type="ECO:0000313" key="11">
    <source>
        <dbReference type="EMBL" id="KAE8687216.1"/>
    </source>
</evidence>
<feature type="compositionally biased region" description="Basic and acidic residues" evidence="9">
    <location>
        <begin position="284"/>
        <end position="302"/>
    </location>
</feature>
<feature type="region of interest" description="Disordered" evidence="9">
    <location>
        <begin position="258"/>
        <end position="317"/>
    </location>
</feature>
<comment type="caution">
    <text evidence="11">The sequence shown here is derived from an EMBL/GenBank/DDBJ whole genome shotgun (WGS) entry which is preliminary data.</text>
</comment>
<keyword evidence="12" id="KW-1185">Reference proteome</keyword>
<dbReference type="EMBL" id="VEPZ02001205">
    <property type="protein sequence ID" value="KAE8687216.1"/>
    <property type="molecule type" value="Genomic_DNA"/>
</dbReference>
<evidence type="ECO:0000256" key="8">
    <source>
        <dbReference type="ARBA" id="ARBA00048679"/>
    </source>
</evidence>
<evidence type="ECO:0000256" key="9">
    <source>
        <dbReference type="SAM" id="MobiDB-lite"/>
    </source>
</evidence>
<dbReference type="InterPro" id="IPR050660">
    <property type="entry name" value="NEK_Ser/Thr_kinase"/>
</dbReference>
<dbReference type="Gene3D" id="1.10.510.10">
    <property type="entry name" value="Transferase(Phosphotransferase) domain 1"/>
    <property type="match status" value="1"/>
</dbReference>
<dbReference type="GO" id="GO:0005524">
    <property type="term" value="F:ATP binding"/>
    <property type="evidence" value="ECO:0007669"/>
    <property type="project" value="UniProtKB-KW"/>
</dbReference>
<organism evidence="11 12">
    <name type="scientific">Hibiscus syriacus</name>
    <name type="common">Rose of Sharon</name>
    <dbReference type="NCBI Taxonomy" id="106335"/>
    <lineage>
        <taxon>Eukaryota</taxon>
        <taxon>Viridiplantae</taxon>
        <taxon>Streptophyta</taxon>
        <taxon>Embryophyta</taxon>
        <taxon>Tracheophyta</taxon>
        <taxon>Spermatophyta</taxon>
        <taxon>Magnoliopsida</taxon>
        <taxon>eudicotyledons</taxon>
        <taxon>Gunneridae</taxon>
        <taxon>Pentapetalae</taxon>
        <taxon>rosids</taxon>
        <taxon>malvids</taxon>
        <taxon>Malvales</taxon>
        <taxon>Malvaceae</taxon>
        <taxon>Malvoideae</taxon>
        <taxon>Hibiscus</taxon>
    </lineage>
</organism>
<name>A0A6A2Z6J4_HIBSY</name>
<evidence type="ECO:0000256" key="4">
    <source>
        <dbReference type="ARBA" id="ARBA00022741"/>
    </source>
</evidence>
<accession>A0A6A2Z6J4</accession>
<dbReference type="InterPro" id="IPR011009">
    <property type="entry name" value="Kinase-like_dom_sf"/>
</dbReference>
<comment type="catalytic activity">
    <reaction evidence="7">
        <text>L-threonyl-[protein] + ATP = O-phospho-L-threonyl-[protein] + ADP + H(+)</text>
        <dbReference type="Rhea" id="RHEA:46608"/>
        <dbReference type="Rhea" id="RHEA-COMP:11060"/>
        <dbReference type="Rhea" id="RHEA-COMP:11605"/>
        <dbReference type="ChEBI" id="CHEBI:15378"/>
        <dbReference type="ChEBI" id="CHEBI:30013"/>
        <dbReference type="ChEBI" id="CHEBI:30616"/>
        <dbReference type="ChEBI" id="CHEBI:61977"/>
        <dbReference type="ChEBI" id="CHEBI:456216"/>
        <dbReference type="EC" id="2.7.11.1"/>
    </reaction>
</comment>
<dbReference type="SUPFAM" id="SSF56112">
    <property type="entry name" value="Protein kinase-like (PK-like)"/>
    <property type="match status" value="1"/>
</dbReference>
<feature type="compositionally biased region" description="Basic and acidic residues" evidence="9">
    <location>
        <begin position="258"/>
        <end position="267"/>
    </location>
</feature>